<dbReference type="CDD" id="cd19941">
    <property type="entry name" value="TIL"/>
    <property type="match status" value="3"/>
</dbReference>
<evidence type="ECO:0000256" key="2">
    <source>
        <dbReference type="ARBA" id="ARBA00022525"/>
    </source>
</evidence>
<sequence length="1627" mass="177026">FGLGMVRAAVILVPSGFPGFPVALHLAHNGRVCSTWGDFHYKTFDGDVFRFPGLCNYVFSSHCGATYEDFNIQLRRGLEVHGEESPCMCLLKEDRSFLHREKLPYSRAGLLMEKSSGYVKISIRLVLTFLWNEEDSALLELDSKYINQTCGLCGDFNGLPAVSEFYTHSKLTPVQFGNLQKLDGPTEQCQDVLPSAEDICRRTLLGPAFDKCTALVDVSMYLDACVQDLCRCPTCPCATFAEYSRQCAHAGGYPQNWRHPDLCNWTCPFNMEYRECSSPCVDTCSNPQRSQLCEDHCMDGCFCPPGTVLDDVRHLGCLPLEQCHCTHGGRIYAPGESFNTSCRSCTCFGGLWKCQDLPCPGTCSVQGGSHIFTFDEKLYNVHGDCSYILTKKCADSSFTVLVDLRKCGVTDTENCLKAVTLNLNSGDTAPSMLAPSMPNVSPLTGNITIFKPSSFFIIVQTGMGLQLQVQLVPLMQVFVRLDRSYQGQMCGLCGNFNQNQADDFTALSGVVEGTGAAFSNTWKTQASCPNSKNTYEDPCSYSVENENFAREWCSMLTESSGVFSACHATVSPVPFYSNCLFDTCNCENSEDCMCAALSSYVFACAAKGVLLSGWRDKVCCEYAVGYHRFYIPTSCQPTCRSLSEADVTCSVPFVTVDGCTCPEGTFLNDKDHCVPVEECPCYFHGTVVAPREVVTDNVNLCLQFSTQCVSGCVCPSGLVADGNGGCIAEEDCPCIHNEVTYRPGEIIRVDCNNCTCKNRRWECTNKPCMGACVAYGDGHFVTFDGERYIFEGSCEYTLAQDYCRGNTSTNGTFRIVTENVPCGTTGTTCSKTIKIFVESYELILHEGNFKVVEQGPSGDPPYKIRFMGIFLVIEIRSGIVVSWDRKTSVFVRLQQHYKGRVCGLCGNFDDNAINDFTTRSQSVVGDVLEFGNSWKFSPSCPDAPVPKDPCIANPYRKSWAQKKCSIINSATFAACHSQVDSTKYYEACVHDVCACDSGGDCECFCTAVAAYAQACRDVGVCLSWRTPDICPLFCDYYNPHGECEWHYQPCGAPCLKTCRNPTGHCLVDLPGLEGCYPQCPASQPFFNEDQMKCVAQCGCYDDNGNYHDIGTQVPTAENCQTCTCTYEGHTYNYNDVVYNTTDGLGACLVAICKDNGTIARTTEVCHEVPSTTPFTFTTTLTTAVFTSQTRSTSRPSTVTQPISSPETSSTTCQPQCQWTKWIDVDYPSSSINGGDIETYENIRANGEKICEKPQDIRCMAQNHPGVNVDELGQKVKCDVSSGLVCYNKDQGGTFQMCYNYLIKVLCCSVSHCQGSTTTPGSAPMTGSATTATQTLSSMPLPNTSLTVTSPHSASTTAATSITETSSPRSVSSIHTTPKIFPETLQSTTGLTTQQTSTGIWTSILTGTAGTVSSTSLSTSLESTTGITEVSTSMPMTSTLPVTVTNATTPQGTTLCQPKCKWTEWFDVDSPTSGAVKGDMETYENIRASGKTMCTCTNSQIDDCRRPDGTIASDCQDMAKEWLVPGNSSSSCLAQPSPLPSTTPQTPVSSTLTSTPCPSVPLCELIATGSSLQMPSSEAVSVTTAMPILLTCSVRAWRPMQHSAGPKVYVPTGAMPLEACVVSWKHPT</sequence>
<keyword evidence="14" id="KW-1185">Reference proteome</keyword>
<feature type="domain" description="VWFD" evidence="12">
    <location>
        <begin position="31"/>
        <end position="190"/>
    </location>
</feature>
<name>A0A8C6G8H4_MUSSI</name>
<feature type="compositionally biased region" description="Low complexity" evidence="11">
    <location>
        <begin position="1539"/>
        <end position="1552"/>
    </location>
</feature>
<accession>A0A8C6G8H4</accession>
<evidence type="ECO:0000256" key="11">
    <source>
        <dbReference type="SAM" id="MobiDB-lite"/>
    </source>
</evidence>
<feature type="compositionally biased region" description="Polar residues" evidence="11">
    <location>
        <begin position="1335"/>
        <end position="1345"/>
    </location>
</feature>
<reference evidence="13" key="2">
    <citation type="submission" date="2025-09" db="UniProtKB">
        <authorList>
            <consortium name="Ensembl"/>
        </authorList>
    </citation>
    <scope>IDENTIFICATION</scope>
</reference>
<dbReference type="PANTHER" id="PTHR11339:SF408">
    <property type="entry name" value="MUCIN-5B"/>
    <property type="match status" value="1"/>
</dbReference>
<dbReference type="GO" id="GO:0005615">
    <property type="term" value="C:extracellular space"/>
    <property type="evidence" value="ECO:0007669"/>
    <property type="project" value="TreeGrafter"/>
</dbReference>
<keyword evidence="3" id="KW-0732">Signal</keyword>
<dbReference type="FunFam" id="2.10.25.10:FF:000674">
    <property type="entry name" value="Mucin-2"/>
    <property type="match status" value="1"/>
</dbReference>
<dbReference type="SMART" id="SM00216">
    <property type="entry name" value="VWD"/>
    <property type="match status" value="3"/>
</dbReference>
<keyword evidence="5" id="KW-0068">Autocatalytic cleavage</keyword>
<comment type="subcellular location">
    <subcellularLocation>
        <location evidence="1">Secreted</location>
    </subcellularLocation>
</comment>
<dbReference type="Pfam" id="PF01826">
    <property type="entry name" value="TIL"/>
    <property type="match status" value="2"/>
</dbReference>
<dbReference type="InterPro" id="IPR002919">
    <property type="entry name" value="TIL_dom"/>
</dbReference>
<evidence type="ECO:0000256" key="3">
    <source>
        <dbReference type="ARBA" id="ARBA00022729"/>
    </source>
</evidence>
<feature type="compositionally biased region" description="Low complexity" evidence="11">
    <location>
        <begin position="1187"/>
        <end position="1201"/>
    </location>
</feature>
<proteinExistence type="predicted"/>
<keyword evidence="8" id="KW-0325">Glycoprotein</keyword>
<feature type="region of interest" description="Disordered" evidence="11">
    <location>
        <begin position="1528"/>
        <end position="1552"/>
    </location>
</feature>
<evidence type="ECO:0000256" key="1">
    <source>
        <dbReference type="ARBA" id="ARBA00004613"/>
    </source>
</evidence>
<dbReference type="SUPFAM" id="SSF57567">
    <property type="entry name" value="Serine protease inhibitors"/>
    <property type="match status" value="3"/>
</dbReference>
<dbReference type="GeneTree" id="ENSGT00940000162219"/>
<evidence type="ECO:0000256" key="7">
    <source>
        <dbReference type="ARBA" id="ARBA00023157"/>
    </source>
</evidence>
<dbReference type="Pfam" id="PF08742">
    <property type="entry name" value="C8"/>
    <property type="match status" value="3"/>
</dbReference>
<dbReference type="GO" id="GO:0031012">
    <property type="term" value="C:extracellular matrix"/>
    <property type="evidence" value="ECO:0007669"/>
    <property type="project" value="TreeGrafter"/>
</dbReference>
<dbReference type="Proteomes" id="UP000694415">
    <property type="component" value="Unplaced"/>
</dbReference>
<dbReference type="Ensembl" id="ENSMSIT00000002195.1">
    <property type="protein sequence ID" value="ENSMSIP00000001730.1"/>
    <property type="gene ID" value="ENSMSIG00000001588.1"/>
</dbReference>
<feature type="region of interest" description="Disordered" evidence="11">
    <location>
        <begin position="1335"/>
        <end position="1374"/>
    </location>
</feature>
<evidence type="ECO:0000313" key="14">
    <source>
        <dbReference type="Proteomes" id="UP000694415"/>
    </source>
</evidence>
<dbReference type="Pfam" id="PF25962">
    <property type="entry name" value="TIL_OTOGL_Mucin"/>
    <property type="match status" value="1"/>
</dbReference>
<dbReference type="FunFam" id="2.10.25.10:FF:000153">
    <property type="entry name" value="MUC5B isoform 1"/>
    <property type="match status" value="1"/>
</dbReference>
<keyword evidence="6" id="KW-0186">Copper</keyword>
<feature type="compositionally biased region" description="Polar residues" evidence="11">
    <location>
        <begin position="1202"/>
        <end position="1211"/>
    </location>
</feature>
<dbReference type="Pfam" id="PF13330">
    <property type="entry name" value="Mucin2_WxxW"/>
    <property type="match status" value="2"/>
</dbReference>
<evidence type="ECO:0000256" key="6">
    <source>
        <dbReference type="ARBA" id="ARBA00023008"/>
    </source>
</evidence>
<dbReference type="InterPro" id="IPR001007">
    <property type="entry name" value="VWF_dom"/>
</dbReference>
<feature type="domain" description="VWFD" evidence="12">
    <location>
        <begin position="361"/>
        <end position="529"/>
    </location>
</feature>
<dbReference type="InterPro" id="IPR014853">
    <property type="entry name" value="VWF/SSPO/ZAN-like_Cys-rich_dom"/>
</dbReference>
<dbReference type="SMART" id="SM00215">
    <property type="entry name" value="VWC_out"/>
    <property type="match status" value="2"/>
</dbReference>
<dbReference type="InterPro" id="IPR050780">
    <property type="entry name" value="Mucin_vWF_Thrombospondin_sf"/>
</dbReference>
<evidence type="ECO:0000256" key="8">
    <source>
        <dbReference type="ARBA" id="ARBA00023180"/>
    </source>
</evidence>
<evidence type="ECO:0000259" key="12">
    <source>
        <dbReference type="PROSITE" id="PS51233"/>
    </source>
</evidence>
<dbReference type="InterPro" id="IPR058753">
    <property type="entry name" value="TIL_OTOGL_Mucin"/>
</dbReference>
<organism evidence="13 14">
    <name type="scientific">Mus spicilegus</name>
    <name type="common">Mound-building mouse</name>
    <dbReference type="NCBI Taxonomy" id="10103"/>
    <lineage>
        <taxon>Eukaryota</taxon>
        <taxon>Metazoa</taxon>
        <taxon>Chordata</taxon>
        <taxon>Craniata</taxon>
        <taxon>Vertebrata</taxon>
        <taxon>Euteleostomi</taxon>
        <taxon>Mammalia</taxon>
        <taxon>Eutheria</taxon>
        <taxon>Euarchontoglires</taxon>
        <taxon>Glires</taxon>
        <taxon>Rodentia</taxon>
        <taxon>Myomorpha</taxon>
        <taxon>Muroidea</taxon>
        <taxon>Muridae</taxon>
        <taxon>Murinae</taxon>
        <taxon>Mus</taxon>
        <taxon>Mus</taxon>
    </lineage>
</organism>
<dbReference type="GO" id="GO:0070701">
    <property type="term" value="C:mucus layer"/>
    <property type="evidence" value="ECO:0007669"/>
    <property type="project" value="UniProtKB-ARBA"/>
</dbReference>
<evidence type="ECO:0000313" key="13">
    <source>
        <dbReference type="Ensembl" id="ENSMSIP00000001730.1"/>
    </source>
</evidence>
<evidence type="ECO:0000256" key="4">
    <source>
        <dbReference type="ARBA" id="ARBA00022737"/>
    </source>
</evidence>
<keyword evidence="7" id="KW-1015">Disulfide bond</keyword>
<dbReference type="Gene3D" id="2.10.25.10">
    <property type="entry name" value="Laminin"/>
    <property type="match status" value="3"/>
</dbReference>
<dbReference type="Gene3D" id="2.10.70.10">
    <property type="entry name" value="Complement Module, domain 1"/>
    <property type="match status" value="1"/>
</dbReference>
<dbReference type="Pfam" id="PF00094">
    <property type="entry name" value="VWD"/>
    <property type="match status" value="3"/>
</dbReference>
<reference evidence="13" key="1">
    <citation type="submission" date="2025-08" db="UniProtKB">
        <authorList>
            <consortium name="Ensembl"/>
        </authorList>
    </citation>
    <scope>IDENTIFICATION</scope>
</reference>
<comment type="subunit">
    <text evidence="9">Homomultimer; disulfide-linked. The N- and C-terminus mediate their assembly into higher order structures to form filaments. The CTCK domains of two polypeptides associate in the endoplasmic reticulum to generate intermolecularly disulfide-bonded dimers. These dimers progress to the Golgi apparatus, which is a more acidic environment than the endoplasmic reticulum. Under acidic conditions, the N-termini form non-covalent intermolecular interactions that juxtapose assemblies of the third VWD domain (VWD3) from different CTCK-linked dimers. The VWD3 assemblies then become disulfide bonded to one another to produce long, disulfide-linked polymers that remain highly compact until secretion. Interacts with FCGBP. Interacts with AGR2; disulfide-linked.</text>
</comment>
<feature type="domain" description="VWFD" evidence="12">
    <location>
        <begin position="770"/>
        <end position="941"/>
    </location>
</feature>
<evidence type="ECO:0000256" key="5">
    <source>
        <dbReference type="ARBA" id="ARBA00022813"/>
    </source>
</evidence>
<dbReference type="SMART" id="SM00832">
    <property type="entry name" value="C8"/>
    <property type="match status" value="3"/>
</dbReference>
<protein>
    <recommendedName>
        <fullName evidence="10">Mucin-2</fullName>
    </recommendedName>
</protein>
<keyword evidence="4" id="KW-0677">Repeat</keyword>
<dbReference type="PANTHER" id="PTHR11339">
    <property type="entry name" value="EXTRACELLULAR MATRIX GLYCOPROTEIN RELATED"/>
    <property type="match status" value="1"/>
</dbReference>
<feature type="compositionally biased region" description="Low complexity" evidence="11">
    <location>
        <begin position="1346"/>
        <end position="1366"/>
    </location>
</feature>
<keyword evidence="2" id="KW-0964">Secreted</keyword>
<feature type="region of interest" description="Disordered" evidence="11">
    <location>
        <begin position="1187"/>
        <end position="1211"/>
    </location>
</feature>
<evidence type="ECO:0000256" key="9">
    <source>
        <dbReference type="ARBA" id="ARBA00064609"/>
    </source>
</evidence>
<dbReference type="InterPro" id="IPR036084">
    <property type="entry name" value="Ser_inhib-like_sf"/>
</dbReference>
<dbReference type="InterPro" id="IPR001846">
    <property type="entry name" value="VWF_type-D"/>
</dbReference>
<dbReference type="InterPro" id="IPR025155">
    <property type="entry name" value="WxxW_domain"/>
</dbReference>
<dbReference type="PROSITE" id="PS51233">
    <property type="entry name" value="VWFD"/>
    <property type="match status" value="3"/>
</dbReference>
<evidence type="ECO:0000256" key="10">
    <source>
        <dbReference type="ARBA" id="ARBA00067534"/>
    </source>
</evidence>